<dbReference type="InterPro" id="IPR036514">
    <property type="entry name" value="SGNH_hydro_sf"/>
</dbReference>
<comment type="caution">
    <text evidence="3">The sequence shown here is derived from an EMBL/GenBank/DDBJ whole genome shotgun (WGS) entry which is preliminary data.</text>
</comment>
<dbReference type="InterPro" id="IPR028994">
    <property type="entry name" value="Integrin_alpha_N"/>
</dbReference>
<evidence type="ECO:0000313" key="4">
    <source>
        <dbReference type="Proteomes" id="UP001160390"/>
    </source>
</evidence>
<reference evidence="3" key="1">
    <citation type="submission" date="2023-01" db="EMBL/GenBank/DDBJ databases">
        <authorList>
            <person name="Piombo E."/>
        </authorList>
    </citation>
    <scope>NUCLEOTIDE SEQUENCE</scope>
</reference>
<proteinExistence type="predicted"/>
<dbReference type="SUPFAM" id="SSF69318">
    <property type="entry name" value="Integrin alpha N-terminal domain"/>
    <property type="match status" value="2"/>
</dbReference>
<dbReference type="Gene3D" id="3.40.50.1110">
    <property type="entry name" value="SGNH hydrolase"/>
    <property type="match status" value="1"/>
</dbReference>
<evidence type="ECO:0000313" key="3">
    <source>
        <dbReference type="EMBL" id="CAI6088155.1"/>
    </source>
</evidence>
<feature type="compositionally biased region" description="Basic and acidic residues" evidence="2">
    <location>
        <begin position="132"/>
        <end position="159"/>
    </location>
</feature>
<feature type="non-terminal residue" evidence="3">
    <location>
        <position position="878"/>
    </location>
</feature>
<dbReference type="AlphaFoldDB" id="A0AA35Q1L0"/>
<accession>A0AA35Q1L0</accession>
<evidence type="ECO:0000256" key="1">
    <source>
        <dbReference type="ARBA" id="ARBA00022729"/>
    </source>
</evidence>
<feature type="region of interest" description="Disordered" evidence="2">
    <location>
        <begin position="132"/>
        <end position="180"/>
    </location>
</feature>
<gene>
    <name evidence="3" type="ORF">CCHLO57077_00015615</name>
</gene>
<dbReference type="InterPro" id="IPR013517">
    <property type="entry name" value="FG-GAP"/>
</dbReference>
<keyword evidence="4" id="KW-1185">Reference proteome</keyword>
<name>A0AA35Q1L0_9HYPO</name>
<dbReference type="PANTHER" id="PTHR46580">
    <property type="entry name" value="SENSOR KINASE-RELATED"/>
    <property type="match status" value="1"/>
</dbReference>
<dbReference type="SUPFAM" id="SSF52266">
    <property type="entry name" value="SGNH hydrolase"/>
    <property type="match status" value="1"/>
</dbReference>
<dbReference type="Proteomes" id="UP001160390">
    <property type="component" value="Unassembled WGS sequence"/>
</dbReference>
<evidence type="ECO:0000256" key="2">
    <source>
        <dbReference type="SAM" id="MobiDB-lite"/>
    </source>
</evidence>
<sequence length="878" mass="96276">MDDGYFGAWSGKTIQYISDNVGSSPEHRPNVILLAAGTKDMHPKGSTSTEGNDPKQASERLGKLIDKMIKTCPDATILVAMIINTCNDDQSPRTKEFQKLIPEVVKSRKGDWETRACRRLYVVLVLNERSPRLHPPDEQRIPKGSIKDPEGSDPSRDDGAGGANGGIDKNIPAPNWGKSPIQVTSKKTVANTIDWATGGQKRSASCPDNPQWKGAGQIAIGSIGHNGDWKYKKNWVEQGEVASGLGWENRYVRLHDMNGDGKADPNNGEIRCWLNNLPKPWSPVGNNNSIIGSGAGPSKTVYLADMNADGMNGYMVVNEKDGSVRICWNYGPDDKWENRWKFVDGGQIASGVPHANLKTLRFPDINGDGRADYVYIGQGGSLKYHMNIGSPGGQDVLFEAMGGIATGAVSDISKLVFADMNGDRRDGMTLLFTPDPRFMFYCDYRARDYLIWGNDGGLTGFLNKPTKREGVPIYVNQGPAKTIANGIHKKPSEIRLAYMDGDGKDDYVFIGDHGALFVWYNRGSAEDNIRRDGIHFADVDGDGLDDYVRHDPKSGSPIVINKGTNSADPLGWGWSPLNAGNPITSGAAPTSQVVEGDIDSDGYDDYLDLDPQTGALKAYLNKGEDKGTERYGWRFELIGEIAPGLGPGHRVRIADIDGDGRDDYIYLKDNGDTTIYRNIYSADNKGNKYEPLPDADASGIGQSLGEIQLVDINGDGKADYVWIRKLDGRVHVWFNDYPKKPTWRDGGEVAEGYGTSGANIKYAKLTTSGRADYVAIDPEQGSIAAWLNGFANPDVNLDTPDPSKNEEMCYNSGQTSSYGKIEAAAESFCRNLGDDKKGPVFSDFYKEAKKTPPGNYHFIIAFEVFEGCKWTFSHDEWR</sequence>
<keyword evidence="1" id="KW-0732">Signal</keyword>
<dbReference type="Pfam" id="PF13517">
    <property type="entry name" value="FG-GAP_3"/>
    <property type="match status" value="1"/>
</dbReference>
<protein>
    <submittedName>
        <fullName evidence="3">Uncharacterized protein</fullName>
    </submittedName>
</protein>
<organism evidence="3 4">
    <name type="scientific">Clonostachys chloroleuca</name>
    <dbReference type="NCBI Taxonomy" id="1926264"/>
    <lineage>
        <taxon>Eukaryota</taxon>
        <taxon>Fungi</taxon>
        <taxon>Dikarya</taxon>
        <taxon>Ascomycota</taxon>
        <taxon>Pezizomycotina</taxon>
        <taxon>Sordariomycetes</taxon>
        <taxon>Hypocreomycetidae</taxon>
        <taxon>Hypocreales</taxon>
        <taxon>Bionectriaceae</taxon>
        <taxon>Clonostachys</taxon>
    </lineage>
</organism>
<dbReference type="EMBL" id="CABFNP030000813">
    <property type="protein sequence ID" value="CAI6088155.1"/>
    <property type="molecule type" value="Genomic_DNA"/>
</dbReference>